<evidence type="ECO:0000313" key="7">
    <source>
        <dbReference type="Proteomes" id="UP001254608"/>
    </source>
</evidence>
<organism evidence="6 7">
    <name type="scientific">Banduia mediterranea</name>
    <dbReference type="NCBI Taxonomy" id="3075609"/>
    <lineage>
        <taxon>Bacteria</taxon>
        <taxon>Pseudomonadati</taxon>
        <taxon>Pseudomonadota</taxon>
        <taxon>Gammaproteobacteria</taxon>
        <taxon>Nevskiales</taxon>
        <taxon>Algiphilaceae</taxon>
        <taxon>Banduia</taxon>
    </lineage>
</organism>
<dbReference type="InterPro" id="IPR003772">
    <property type="entry name" value="YceD"/>
</dbReference>
<dbReference type="PANTHER" id="PTHR38099:SF1">
    <property type="entry name" value="LARGE RIBOSOMAL RNA SUBUNIT ACCUMULATION PROTEIN YCED"/>
    <property type="match status" value="1"/>
</dbReference>
<keyword evidence="7" id="KW-1185">Reference proteome</keyword>
<evidence type="ECO:0000313" key="6">
    <source>
        <dbReference type="EMBL" id="MDT0497658.1"/>
    </source>
</evidence>
<dbReference type="Pfam" id="PF02620">
    <property type="entry name" value="YceD"/>
    <property type="match status" value="1"/>
</dbReference>
<gene>
    <name evidence="6" type="ORF">RM530_09820</name>
</gene>
<comment type="function">
    <text evidence="1">Plays a role in synthesis, processing and/or stability of 23S rRNA.</text>
</comment>
<sequence length="143" mass="16493">MTVPHILPQRIRAESAVRRRQRIEGRLGLEQLERLRELAAGETGQLETRLDASADADGSWHVRGSLEGRLELVCERCAETYDWSFDIDVDWRLVESEAEEQRLLAECEPVLIEDDWLPVRQLIEDEVLLAVPVMPVCERNTCR</sequence>
<dbReference type="PANTHER" id="PTHR38099">
    <property type="entry name" value="LARGE RIBOSOMAL RNA SUBUNIT ACCUMULATION PROTEIN YCED"/>
    <property type="match status" value="1"/>
</dbReference>
<dbReference type="InterPro" id="IPR039255">
    <property type="entry name" value="YceD_bac"/>
</dbReference>
<dbReference type="EMBL" id="JAVRIC010000012">
    <property type="protein sequence ID" value="MDT0497658.1"/>
    <property type="molecule type" value="Genomic_DNA"/>
</dbReference>
<dbReference type="Proteomes" id="UP001254608">
    <property type="component" value="Unassembled WGS sequence"/>
</dbReference>
<comment type="caution">
    <text evidence="6">The sequence shown here is derived from an EMBL/GenBank/DDBJ whole genome shotgun (WGS) entry which is preliminary data.</text>
</comment>
<accession>A0ABU2WIF5</accession>
<evidence type="ECO:0000256" key="1">
    <source>
        <dbReference type="ARBA" id="ARBA00002868"/>
    </source>
</evidence>
<dbReference type="RefSeq" id="WP_311365051.1">
    <property type="nucleotide sequence ID" value="NZ_JAVRIC010000012.1"/>
</dbReference>
<protein>
    <recommendedName>
        <fullName evidence="3">Large ribosomal RNA subunit accumulation protein YceD</fullName>
    </recommendedName>
    <alternativeName>
        <fullName evidence="5">23S rRNA accumulation protein YceD</fullName>
    </alternativeName>
</protein>
<proteinExistence type="inferred from homology"/>
<evidence type="ECO:0000256" key="2">
    <source>
        <dbReference type="ARBA" id="ARBA00010740"/>
    </source>
</evidence>
<evidence type="ECO:0000256" key="3">
    <source>
        <dbReference type="ARBA" id="ARBA00015716"/>
    </source>
</evidence>
<reference evidence="6 7" key="1">
    <citation type="submission" date="2023-09" db="EMBL/GenBank/DDBJ databases">
        <authorList>
            <person name="Rey-Velasco X."/>
        </authorList>
    </citation>
    <scope>NUCLEOTIDE SEQUENCE [LARGE SCALE GENOMIC DNA]</scope>
    <source>
        <strain evidence="6 7">W345</strain>
    </source>
</reference>
<keyword evidence="4" id="KW-0690">Ribosome biogenesis</keyword>
<comment type="similarity">
    <text evidence="2">Belongs to the DUF177 domain family.</text>
</comment>
<name>A0ABU2WIF5_9GAMM</name>
<evidence type="ECO:0000256" key="4">
    <source>
        <dbReference type="ARBA" id="ARBA00022517"/>
    </source>
</evidence>
<evidence type="ECO:0000256" key="5">
    <source>
        <dbReference type="ARBA" id="ARBA00031841"/>
    </source>
</evidence>